<dbReference type="Pfam" id="PF20416">
    <property type="entry name" value="UTP20"/>
    <property type="match status" value="1"/>
</dbReference>
<dbReference type="Gene3D" id="3.40.50.720">
    <property type="entry name" value="NAD(P)-binding Rossmann-like Domain"/>
    <property type="match status" value="1"/>
</dbReference>
<dbReference type="SUPFAM" id="SSF51735">
    <property type="entry name" value="NAD(P)-binding Rossmann-fold domains"/>
    <property type="match status" value="1"/>
</dbReference>
<evidence type="ECO:0000313" key="7">
    <source>
        <dbReference type="EMBL" id="KAG5173196.1"/>
    </source>
</evidence>
<proteinExistence type="predicted"/>
<dbReference type="InterPro" id="IPR013154">
    <property type="entry name" value="ADH-like_N"/>
</dbReference>
<dbReference type="InterPro" id="IPR057525">
    <property type="entry name" value="UTP20_C"/>
</dbReference>
<dbReference type="InterPro" id="IPR036291">
    <property type="entry name" value="NAD(P)-bd_dom_sf"/>
</dbReference>
<dbReference type="InterPro" id="IPR046523">
    <property type="entry name" value="UTP20_dom"/>
</dbReference>
<organism evidence="7">
    <name type="scientific">Psilocybe cubensis</name>
    <name type="common">Psychedelic mushroom</name>
    <name type="synonym">Stropharia cubensis</name>
    <dbReference type="NCBI Taxonomy" id="181762"/>
    <lineage>
        <taxon>Eukaryota</taxon>
        <taxon>Fungi</taxon>
        <taxon>Dikarya</taxon>
        <taxon>Basidiomycota</taxon>
        <taxon>Agaricomycotina</taxon>
        <taxon>Agaricomycetes</taxon>
        <taxon>Agaricomycetidae</taxon>
        <taxon>Agaricales</taxon>
        <taxon>Agaricineae</taxon>
        <taxon>Strophariaceae</taxon>
        <taxon>Psilocybe</taxon>
    </lineage>
</organism>
<dbReference type="Gene3D" id="1.25.10.10">
    <property type="entry name" value="Leucine-rich Repeat Variant"/>
    <property type="match status" value="2"/>
</dbReference>
<dbReference type="InterPro" id="IPR016024">
    <property type="entry name" value="ARM-type_fold"/>
</dbReference>
<dbReference type="GO" id="GO:0032040">
    <property type="term" value="C:small-subunit processome"/>
    <property type="evidence" value="ECO:0007669"/>
    <property type="project" value="TreeGrafter"/>
</dbReference>
<dbReference type="CDD" id="cd08282">
    <property type="entry name" value="PFDH_like"/>
    <property type="match status" value="1"/>
</dbReference>
<dbReference type="Pfam" id="PF08240">
    <property type="entry name" value="ADH_N"/>
    <property type="match status" value="1"/>
</dbReference>
<evidence type="ECO:0000256" key="2">
    <source>
        <dbReference type="SAM" id="MobiDB-lite"/>
    </source>
</evidence>
<dbReference type="Pfam" id="PF07539">
    <property type="entry name" value="UTP20_N"/>
    <property type="match status" value="1"/>
</dbReference>
<dbReference type="PANTHER" id="PTHR17695">
    <property type="entry name" value="SMALL SUBUNIT PROCESSOME COMPONENT 20 HOMOLOG"/>
    <property type="match status" value="1"/>
</dbReference>
<feature type="domain" description="U3 small nucleolar RNA-associated protein 20" evidence="5">
    <location>
        <begin position="2041"/>
        <end position="2265"/>
    </location>
</feature>
<evidence type="ECO:0000259" key="5">
    <source>
        <dbReference type="Pfam" id="PF20416"/>
    </source>
</evidence>
<reference evidence="7" key="1">
    <citation type="submission" date="2021-02" db="EMBL/GenBank/DDBJ databases">
        <title>Psilocybe cubensis genome.</title>
        <authorList>
            <person name="Mckernan K.J."/>
            <person name="Crawford S."/>
            <person name="Trippe A."/>
            <person name="Kane L.T."/>
            <person name="Mclaughlin S."/>
        </authorList>
    </citation>
    <scope>NUCLEOTIDE SEQUENCE [LARGE SCALE GENOMIC DNA]</scope>
    <source>
        <strain evidence="7">MGC-MH-2018</strain>
    </source>
</reference>
<sequence>MSTMRAVVYDGAFKVTVREVEKPKLLHPDDIIVRVTTSCICGSDLHMYEGRTAAQAGIVFGHENMGIVDEVGAGVTLLKKGDRVVMPFNVACGRCLNCEEGKSAFCTNVNPGFAGGAYGYVAMGPYVGGQAEYVKVPFADFNALKLPPGTEHEEDFALLADIFPTGWHGVQLSGFKPGESIVVFGAGPVGLMAAYSAVLRGASEVYVVDRVPERLQKAKDINCIPIDFSRGDAVQQILDHRGGQATEVDRGVDAVGYQATTGDGKTEQPNAVLEALIRVVRPTGGLGIPGLYVPSDPGAPDSAAANKSDFAYLVEFTSHYIYLLCSRQKQAIERAMNDMDVDEPMDVVPQVKRFKHQTYNQSLKEVHLPSSFKQTHFGHDVGDNDSHFHEALDHWRQLNLSPSFIQFAKSADGLSASMPLLLHNWRDIYALWLEAFKSADDEGLRALLDLLQKMAHDLRTTLSPIYSSLLETLLSLLPSTISAAALTSLLETLSSIFRYLLIPAIDTKLIEETWLTICSTLPKCHGEIQRAVAEVWGGVLRRMKSGARERAVELLAEKSAYLEDASAWVIVFACKSVSQTLHTCSPSIFIPLLSYHLCSTADPKPTHTLIRRSLTALIHHVKNAEQFTSIGQILLDRFVSLLKESDTTQEKDIAVLKKMFEIVAVVCGVRSGSRLTESQKSLLFSQLNHLPIIPDIHTTLLRYLTALFFAGDMSLWLGPGLKFLQRIWSTTAIEGTDDSHTHVPFTQTQISFTLKFNLCLADAGWGGWKLIASPVLMKSVIKPELCLIDKEQRRLIAFLAALQRDKKLGAPSDIDVVWRRKIEGMVLDRLSTNEWKQGSSDDMVTELDGLLTLLPFCLTTITTPLIDIINLHIDSTSCRAEDVTAANSVRLLGLCLNALSKRDTSEWAAKIDLEMWTRKGLEKWAWSHEVLAGLVVVAQASPFTKTIPLHQVYPSLYNSLISHSRALRLSALRLLDCKLVDPQHDQVEVLKRCLQGEEVSLDLQGVRERVLRIGRVGQVVGDEKGADLCARWLIAQLKVNLRPLWSPATAALGTLAQRFGDLVWKLLFEELRKVTLPPPGGSISPSQSQSSERGQDHSGEEAEHGNDADPWEEERSWRDPSAHKLRSIVLVWDDPEREKKRLQNEQDNEERFDILSYEYQLLATLGECSLLAEKHNRDLVPHFLMLNGQSELSTSSSLLPKPKLLAWLTLFSKFSNPKALYATDTLRALYITNLSHPDRSLQSIALSCLFTYKSPHLTPYEDRIRSLLDDTRWRDELALLEVDDIPAASRGEVISVIIRLLFGVMLEKKNRGRGGGGGGDRRAAVLSAFARCRDDELGLLVDLMLRPFGWDRSSPTSLVSEGHNVFQIEMVDMNSHSLSDKQVAGYLTLLGDVLKTLGSRLMSYWPALLGMTVDITATAQARIDGIKDKTPVEKDGEEVTIDEVELADDAEIFNPSVNSTKAIRAIRQLGLKRFADFFRIPVIFDFTPYMMSVFSAIINPRLPALDRENTQAPSALLDLFHVWTVDGMHVPLLVDYNNDTLPKIYDCLVATNVKPAVISKIFDIVDNLLGCSADDEYAREHVLKPHVSRLLANLSILVERTKGQSTIATPIGQRQIHILSEIAQYSTSSEQATTLLALFNPLLRRPAKIVPEKVKMGLVKIIGELIHLIPDMQDRRSTTYSKTYGLLSQLFQSLRSRVARISLVATFHRLAGLDSSLNELANLLDSLNAYSPKRIDEPDFERRLDAFATLNETMYKSFSCTDWLPILYNMLNFIQDPVELAVRNSASYAMRNFIDLVAAQTSPEFEDTFAKALFPALKNGLRSKNELVRAEILGVIAYSVEKCENIAVLQDMRVLLEGGDEEANFFNNILHIQVHRRSRALRRLADHCDEGHLKNTTISEIFVPLVSNFISSTTSVDHHLVNDAILATGRMAKQLAWGAYYSLVQKYIKLSRAKDESERIYIRTLVALLDNFHFPMEEVIIVPEQTTEEMVVEEDEDEDTVEPEVLEQASAAARAAKNTARIADAVNLRLLPSLLSHLEKHDKTTDDNTRIPISIGIVTVAKHLPAATRDSQITRLITILSQIMRSKSQETRDLTRDSLNRIAVALGPSYLPIILRELRAALLRGPQLHVLAYAVHSLILHVTSGEHAAEFTMLDDCVNDVAYVSAEVIFGESGKDVQAEDFKTKMREVRASSSMGLDSFAIIAKFVTPPKISSLLLPVKTIMQETEAIKVMTLVEEVLKRISTGLNSNKHLVQTELLALCNTLISQNAKFLQQTPSRRKASAKGDAIVQMKRNAASEVDHYANNSFRFVTFGLELLNTALKRNRFDFREPAQLSRLESMVVVVGNTLYSTNASVLILGMRCAAGLVKCPLKAITKSIPVIVQQILDIIRQTGNTESELVQVAFKSLGAILRDGPPVQVKEKDLVYLIELLSPDLEEPDRQAAVFTLLRAIVARKFVVPEIYDLMEKVSEVSVTSQSTQVQELCRGVLLQFLLDYPQGKGRLRNQMAFFAKNLSYIHESGRTSIMELLSAVIVKFQANLIQEYADLLFVALVMVVANDESSKCREMAAQLIKNLWSRLDEERRNALLSHLHSWTSQSAQPLLTWVAVQVYGFIIDIAQAETQPYISVVLEDLKSSLNRSSAAIKTAEEFEEANDMEVELEWQLPYHSLTVLTKVVRVYPSFATEEDKVEWLPVIDHLLFPHAWVRTAACRLLGLFFSAVPVAAPRTNLPDEHPLSRTGMQLVARQLTQQLKSEHLDEALGLQVVKNLFYLGKCFYLMPVADATAIDEDAEDILDNENGGLAAESLGQETSDKLKNLHSPLPWLFSKVSYQIKSGHIARRSKAASRPNWSQQPLAGLRWFAAMTSHMEAERLEQFLVHILTPVYRIIEDDTIRDSQMEELKTTATELQDLVQSKVGTTKFATVYNQIRQSVLGVRRERKVARVLQASTHPEAAAKRKIQRNAIKKDSRKRKERGFLEKKGKAKRRREE</sequence>
<feature type="region of interest" description="Disordered" evidence="2">
    <location>
        <begin position="2948"/>
        <end position="2987"/>
    </location>
</feature>
<evidence type="ECO:0000259" key="4">
    <source>
        <dbReference type="Pfam" id="PF08240"/>
    </source>
</evidence>
<gene>
    <name evidence="7" type="ORF">JR316_002706</name>
</gene>
<dbReference type="InterPro" id="IPR011430">
    <property type="entry name" value="UTP20_N"/>
</dbReference>
<feature type="domain" description="U3 small nucleolar RNA-associated protein 20 C-terminal" evidence="6">
    <location>
        <begin position="2606"/>
        <end position="2970"/>
    </location>
</feature>
<dbReference type="PROSITE" id="PS00059">
    <property type="entry name" value="ADH_ZINC"/>
    <property type="match status" value="1"/>
</dbReference>
<dbReference type="InterPro" id="IPR002328">
    <property type="entry name" value="ADH_Zn_CS"/>
</dbReference>
<keyword evidence="1" id="KW-0560">Oxidoreductase</keyword>
<accession>A0A8H8CPP2</accession>
<dbReference type="InterPro" id="IPR052575">
    <property type="entry name" value="SSU_processome_comp_20"/>
</dbReference>
<dbReference type="Pfam" id="PF23099">
    <property type="entry name" value="UTP20_C"/>
    <property type="match status" value="1"/>
</dbReference>
<comment type="caution">
    <text evidence="7">The sequence shown here is derived from an EMBL/GenBank/DDBJ whole genome shotgun (WGS) entry which is preliminary data.</text>
</comment>
<evidence type="ECO:0000259" key="3">
    <source>
        <dbReference type="Pfam" id="PF07539"/>
    </source>
</evidence>
<evidence type="ECO:0000259" key="6">
    <source>
        <dbReference type="Pfam" id="PF23099"/>
    </source>
</evidence>
<feature type="compositionally biased region" description="Basic and acidic residues" evidence="2">
    <location>
        <begin position="1093"/>
        <end position="1118"/>
    </location>
</feature>
<dbReference type="GO" id="GO:0030686">
    <property type="term" value="C:90S preribosome"/>
    <property type="evidence" value="ECO:0007669"/>
    <property type="project" value="TreeGrafter"/>
</dbReference>
<dbReference type="PANTHER" id="PTHR17695:SF11">
    <property type="entry name" value="SMALL SUBUNIT PROCESSOME COMPONENT 20 HOMOLOG"/>
    <property type="match status" value="1"/>
</dbReference>
<feature type="compositionally biased region" description="Low complexity" evidence="2">
    <location>
        <begin position="1081"/>
        <end position="1091"/>
    </location>
</feature>
<feature type="compositionally biased region" description="Basic and acidic residues" evidence="2">
    <location>
        <begin position="2972"/>
        <end position="2987"/>
    </location>
</feature>
<evidence type="ECO:0000256" key="1">
    <source>
        <dbReference type="ARBA" id="ARBA00023002"/>
    </source>
</evidence>
<dbReference type="EMBL" id="JAFIQS010000002">
    <property type="protein sequence ID" value="KAG5173196.1"/>
    <property type="molecule type" value="Genomic_DNA"/>
</dbReference>
<dbReference type="SUPFAM" id="SSF50129">
    <property type="entry name" value="GroES-like"/>
    <property type="match status" value="1"/>
</dbReference>
<dbReference type="GO" id="GO:0008270">
    <property type="term" value="F:zinc ion binding"/>
    <property type="evidence" value="ECO:0007669"/>
    <property type="project" value="InterPro"/>
</dbReference>
<dbReference type="InterPro" id="IPR011989">
    <property type="entry name" value="ARM-like"/>
</dbReference>
<dbReference type="InterPro" id="IPR011032">
    <property type="entry name" value="GroES-like_sf"/>
</dbReference>
<dbReference type="GO" id="GO:0016491">
    <property type="term" value="F:oxidoreductase activity"/>
    <property type="evidence" value="ECO:0007669"/>
    <property type="project" value="UniProtKB-KW"/>
</dbReference>
<feature type="region of interest" description="Disordered" evidence="2">
    <location>
        <begin position="1077"/>
        <end position="1118"/>
    </location>
</feature>
<dbReference type="Gene3D" id="3.90.180.10">
    <property type="entry name" value="Medium-chain alcohol dehydrogenases, catalytic domain"/>
    <property type="match status" value="1"/>
</dbReference>
<name>A0A8H8CPP2_PSICU</name>
<dbReference type="SUPFAM" id="SSF48371">
    <property type="entry name" value="ARM repeat"/>
    <property type="match status" value="2"/>
</dbReference>
<feature type="domain" description="U3 small nucleolar RNA-associated protein 20 N-terminal" evidence="3">
    <location>
        <begin position="1202"/>
        <end position="1825"/>
    </location>
</feature>
<feature type="domain" description="Alcohol dehydrogenase-like N-terminal" evidence="4">
    <location>
        <begin position="28"/>
        <end position="140"/>
    </location>
</feature>
<protein>
    <submittedName>
        <fullName evidence="7">Uncharacterized protein</fullName>
    </submittedName>
</protein>